<keyword evidence="8" id="KW-1185">Reference proteome</keyword>
<feature type="coiled-coil region" evidence="5">
    <location>
        <begin position="184"/>
        <end position="248"/>
    </location>
</feature>
<keyword evidence="1" id="KW-0479">Metal-binding</keyword>
<dbReference type="AlphaFoldDB" id="A0A8M1KIE5"/>
<keyword evidence="5" id="KW-0175">Coiled coil</keyword>
<feature type="domain" description="B box-type" evidence="7">
    <location>
        <begin position="111"/>
        <end position="151"/>
    </location>
</feature>
<dbReference type="KEGG" id="char:122131297"/>
<dbReference type="RefSeq" id="XP_042562098.1">
    <property type="nucleotide sequence ID" value="XM_042706164.1"/>
</dbReference>
<dbReference type="PROSITE" id="PS50089">
    <property type="entry name" value="ZF_RING_2"/>
    <property type="match status" value="1"/>
</dbReference>
<keyword evidence="3" id="KW-0862">Zinc</keyword>
<gene>
    <name evidence="9" type="primary">LOC122131297</name>
</gene>
<evidence type="ECO:0000256" key="1">
    <source>
        <dbReference type="ARBA" id="ARBA00022723"/>
    </source>
</evidence>
<dbReference type="InterPro" id="IPR000315">
    <property type="entry name" value="Znf_B-box"/>
</dbReference>
<proteinExistence type="predicted"/>
<reference evidence="9" key="1">
    <citation type="submission" date="2025-08" db="UniProtKB">
        <authorList>
            <consortium name="RefSeq"/>
        </authorList>
    </citation>
    <scope>IDENTIFICATION</scope>
</reference>
<evidence type="ECO:0000256" key="5">
    <source>
        <dbReference type="SAM" id="Coils"/>
    </source>
</evidence>
<accession>A0A8M1KIE5</accession>
<evidence type="ECO:0000256" key="2">
    <source>
        <dbReference type="ARBA" id="ARBA00022771"/>
    </source>
</evidence>
<dbReference type="OrthoDB" id="9049620at2759"/>
<dbReference type="SMART" id="SM00184">
    <property type="entry name" value="RING"/>
    <property type="match status" value="1"/>
</dbReference>
<evidence type="ECO:0000256" key="3">
    <source>
        <dbReference type="ARBA" id="ARBA00022833"/>
    </source>
</evidence>
<dbReference type="InterPro" id="IPR001841">
    <property type="entry name" value="Znf_RING"/>
</dbReference>
<evidence type="ECO:0000259" key="6">
    <source>
        <dbReference type="PROSITE" id="PS50089"/>
    </source>
</evidence>
<dbReference type="InterPro" id="IPR050143">
    <property type="entry name" value="TRIM/RBCC"/>
</dbReference>
<sequence length="313" mass="36054">MCVQQVSMASPLEVDLSCPVCLGLFLDPLLLSCGHSFCRSCLEESWREQGEEEQRCPLCRRRSSRERPPPNVALRNISEAFRKDWQSTDDLHNITDDLHMRGEPLLHAPHTSQGVCPEHSQELRLFCQDDEQLVCLECVSRLHRTHTFSSPSKAAERRRDSIRSMMRTLADQLDVDKILCGEALAHIKAQSEETESRIKEEFEELRRFLRAEEEARIAALREEEERRRWRLTKKMGEMEEAAATLERKAGLIELEMGAGDITFLQNCKDLKQRVRSCLPDHALSSAALIDVAKHLGNVRFRAWEKMKNITPYS</sequence>
<keyword evidence="2 4" id="KW-0863">Zinc-finger</keyword>
<evidence type="ECO:0000313" key="9">
    <source>
        <dbReference type="RefSeq" id="XP_042562098.1"/>
    </source>
</evidence>
<organism evidence="8 9">
    <name type="scientific">Clupea harengus</name>
    <name type="common">Atlantic herring</name>
    <dbReference type="NCBI Taxonomy" id="7950"/>
    <lineage>
        <taxon>Eukaryota</taxon>
        <taxon>Metazoa</taxon>
        <taxon>Chordata</taxon>
        <taxon>Craniata</taxon>
        <taxon>Vertebrata</taxon>
        <taxon>Euteleostomi</taxon>
        <taxon>Actinopterygii</taxon>
        <taxon>Neopterygii</taxon>
        <taxon>Teleostei</taxon>
        <taxon>Clupei</taxon>
        <taxon>Clupeiformes</taxon>
        <taxon>Clupeoidei</taxon>
        <taxon>Clupeidae</taxon>
        <taxon>Clupea</taxon>
    </lineage>
</organism>
<dbReference type="PANTHER" id="PTHR24103">
    <property type="entry name" value="E3 UBIQUITIN-PROTEIN LIGASE TRIM"/>
    <property type="match status" value="1"/>
</dbReference>
<dbReference type="Pfam" id="PF00643">
    <property type="entry name" value="zf-B_box"/>
    <property type="match status" value="1"/>
</dbReference>
<protein>
    <submittedName>
        <fullName evidence="9">E3 ubiquitin-protein ligase TRIM35-like</fullName>
    </submittedName>
</protein>
<feature type="domain" description="RING-type" evidence="6">
    <location>
        <begin position="18"/>
        <end position="60"/>
    </location>
</feature>
<dbReference type="InterPro" id="IPR017907">
    <property type="entry name" value="Znf_RING_CS"/>
</dbReference>
<dbReference type="Pfam" id="PF15227">
    <property type="entry name" value="zf-C3HC4_4"/>
    <property type="match status" value="1"/>
</dbReference>
<dbReference type="SMART" id="SM00336">
    <property type="entry name" value="BBOX"/>
    <property type="match status" value="1"/>
</dbReference>
<evidence type="ECO:0000313" key="8">
    <source>
        <dbReference type="Proteomes" id="UP000515152"/>
    </source>
</evidence>
<name>A0A8M1KIE5_CLUHA</name>
<dbReference type="Proteomes" id="UP000515152">
    <property type="component" value="Unplaced"/>
</dbReference>
<dbReference type="GeneID" id="122131297"/>
<dbReference type="GO" id="GO:0008270">
    <property type="term" value="F:zinc ion binding"/>
    <property type="evidence" value="ECO:0007669"/>
    <property type="project" value="UniProtKB-KW"/>
</dbReference>
<dbReference type="PROSITE" id="PS50119">
    <property type="entry name" value="ZF_BBOX"/>
    <property type="match status" value="1"/>
</dbReference>
<dbReference type="CDD" id="cd19769">
    <property type="entry name" value="Bbox2_TRIM16-like"/>
    <property type="match status" value="1"/>
</dbReference>
<dbReference type="PROSITE" id="PS00518">
    <property type="entry name" value="ZF_RING_1"/>
    <property type="match status" value="1"/>
</dbReference>
<evidence type="ECO:0000259" key="7">
    <source>
        <dbReference type="PROSITE" id="PS50119"/>
    </source>
</evidence>
<evidence type="ECO:0000256" key="4">
    <source>
        <dbReference type="PROSITE-ProRule" id="PRU00024"/>
    </source>
</evidence>